<proteinExistence type="predicted"/>
<dbReference type="EMBL" id="GL636496">
    <property type="protein sequence ID" value="EFW16719.1"/>
    <property type="molecule type" value="Genomic_DNA"/>
</dbReference>
<organism evidence="3">
    <name type="scientific">Coccidioides posadasii (strain RMSCC 757 / Silveira)</name>
    <name type="common">Valley fever fungus</name>
    <dbReference type="NCBI Taxonomy" id="443226"/>
    <lineage>
        <taxon>Eukaryota</taxon>
        <taxon>Fungi</taxon>
        <taxon>Dikarya</taxon>
        <taxon>Ascomycota</taxon>
        <taxon>Pezizomycotina</taxon>
        <taxon>Eurotiomycetes</taxon>
        <taxon>Eurotiomycetidae</taxon>
        <taxon>Onygenales</taxon>
        <taxon>Onygenaceae</taxon>
        <taxon>Coccidioides</taxon>
    </lineage>
</organism>
<dbReference type="HOGENOM" id="CLU_1594371_0_0_1"/>
<evidence type="ECO:0000256" key="1">
    <source>
        <dbReference type="SAM" id="Phobius"/>
    </source>
</evidence>
<name>E9D9Y8_COCPS</name>
<sequence length="167" mass="19027">MLKDRYPANCFFPFIFTLTSFFCLSIIGVRRGNIHTLPLSKSNQAEQCRSRQDASTFCRLFRRPYAEQTARKITPPPPNTPNKWRAILVPSPQDKESASTVKKAHFSPEINAAVGMAWMKGSFRKEGTGRSLKYQLRRRPDRMPRGAFMSRSLFPGHVQQPIVGTLP</sequence>
<gene>
    <name evidence="2" type="ORF">CPSG_06678</name>
</gene>
<dbReference type="VEuPathDB" id="FungiDB:CPSG_06678"/>
<reference evidence="3" key="2">
    <citation type="submission" date="2010-03" db="EMBL/GenBank/DDBJ databases">
        <title>The genome sequence of Coccidioides posadasii strain Silveira.</title>
        <authorList>
            <consortium name="The Broad Institute Genome Sequencing Center for Infectious Disease"/>
            <person name="Neafsey D."/>
            <person name="Orbach M."/>
            <person name="Henn M.R."/>
            <person name="Cole G.T."/>
            <person name="Galgiani J."/>
            <person name="Gardner M.J."/>
            <person name="Kirkland T.N."/>
            <person name="Taylor J.W."/>
            <person name="Young S.K."/>
            <person name="Zeng Q."/>
            <person name="Koehrsen M."/>
            <person name="Alvarado L."/>
            <person name="Berlin A."/>
            <person name="Borenstein D."/>
            <person name="Chapman S.B."/>
            <person name="Chen Z."/>
            <person name="Engels R."/>
            <person name="Freedman E."/>
            <person name="Gellesch M."/>
            <person name="Goldberg J."/>
            <person name="Griggs A."/>
            <person name="Gujja S."/>
            <person name="Heilman E."/>
            <person name="Heiman D."/>
            <person name="Howarth C."/>
            <person name="Jen D."/>
            <person name="Larson L."/>
            <person name="Mehta T."/>
            <person name="Neiman D."/>
            <person name="Park D."/>
            <person name="Pearson M."/>
            <person name="Richards J."/>
            <person name="Roberts A."/>
            <person name="Saif S."/>
            <person name="Shea T."/>
            <person name="Shenoy N."/>
            <person name="Sisk P."/>
            <person name="Stolte C."/>
            <person name="Sykes S."/>
            <person name="Walk T."/>
            <person name="White J."/>
            <person name="Yandava C."/>
            <person name="Haas B."/>
            <person name="Nusbaum C."/>
            <person name="Birren B."/>
        </authorList>
    </citation>
    <scope>NUCLEOTIDE SEQUENCE [LARGE SCALE GENOMIC DNA]</scope>
    <source>
        <strain evidence="3">RMSCC 757 / Silveira</strain>
    </source>
</reference>
<keyword evidence="1" id="KW-1133">Transmembrane helix</keyword>
<reference evidence="3" key="1">
    <citation type="journal article" date="2010" name="Genome Res.">
        <title>Population genomic sequencing of Coccidioides fungi reveals recent hybridization and transposon control.</title>
        <authorList>
            <person name="Neafsey D.E."/>
            <person name="Barker B.M."/>
            <person name="Sharpton T.J."/>
            <person name="Stajich J.E."/>
            <person name="Park D.J."/>
            <person name="Whiston E."/>
            <person name="Hung C.-Y."/>
            <person name="McMahan C."/>
            <person name="White J."/>
            <person name="Sykes S."/>
            <person name="Heiman D."/>
            <person name="Young S."/>
            <person name="Zeng Q."/>
            <person name="Abouelleil A."/>
            <person name="Aftuck L."/>
            <person name="Bessette D."/>
            <person name="Brown A."/>
            <person name="FitzGerald M."/>
            <person name="Lui A."/>
            <person name="Macdonald J.P."/>
            <person name="Priest M."/>
            <person name="Orbach M.J."/>
            <person name="Galgiani J.N."/>
            <person name="Kirkland T.N."/>
            <person name="Cole G.T."/>
            <person name="Birren B.W."/>
            <person name="Henn M.R."/>
            <person name="Taylor J.W."/>
            <person name="Rounsley S.D."/>
        </authorList>
    </citation>
    <scope>NUCLEOTIDE SEQUENCE [LARGE SCALE GENOMIC DNA]</scope>
    <source>
        <strain evidence="3">RMSCC 757 / Silveira</strain>
    </source>
</reference>
<feature type="transmembrane region" description="Helical" evidence="1">
    <location>
        <begin position="6"/>
        <end position="29"/>
    </location>
</feature>
<evidence type="ECO:0000313" key="2">
    <source>
        <dbReference type="EMBL" id="EFW16719.1"/>
    </source>
</evidence>
<keyword evidence="1" id="KW-0812">Transmembrane</keyword>
<keyword evidence="1" id="KW-0472">Membrane</keyword>
<protein>
    <submittedName>
        <fullName evidence="2">Uncharacterized protein</fullName>
    </submittedName>
</protein>
<dbReference type="Proteomes" id="UP000002497">
    <property type="component" value="Unassembled WGS sequence"/>
</dbReference>
<accession>E9D9Y8</accession>
<keyword evidence="3" id="KW-1185">Reference proteome</keyword>
<evidence type="ECO:0000313" key="3">
    <source>
        <dbReference type="Proteomes" id="UP000002497"/>
    </source>
</evidence>
<dbReference type="AlphaFoldDB" id="E9D9Y8"/>